<comment type="caution">
    <text evidence="2">The sequence shown here is derived from an EMBL/GenBank/DDBJ whole genome shotgun (WGS) entry which is preliminary data.</text>
</comment>
<reference evidence="2 3" key="1">
    <citation type="submission" date="2019-07" db="EMBL/GenBank/DDBJ databases">
        <title>Caenimonas sedimenti sp. nov., isolated from activated sludge.</title>
        <authorList>
            <person name="Xu J."/>
        </authorList>
    </citation>
    <scope>NUCLEOTIDE SEQUENCE [LARGE SCALE GENOMIC DNA]</scope>
    <source>
        <strain evidence="2 3">HX-9-20</strain>
    </source>
</reference>
<proteinExistence type="predicted"/>
<evidence type="ECO:0000256" key="1">
    <source>
        <dbReference type="SAM" id="MobiDB-lite"/>
    </source>
</evidence>
<name>A0A562ZQH9_9BURK</name>
<accession>A0A562ZQH9</accession>
<dbReference type="OrthoDB" id="5593871at2"/>
<evidence type="ECO:0000313" key="2">
    <source>
        <dbReference type="EMBL" id="TWO70803.1"/>
    </source>
</evidence>
<feature type="region of interest" description="Disordered" evidence="1">
    <location>
        <begin position="111"/>
        <end position="133"/>
    </location>
</feature>
<keyword evidence="3" id="KW-1185">Reference proteome</keyword>
<dbReference type="EMBL" id="VOBQ01000011">
    <property type="protein sequence ID" value="TWO70803.1"/>
    <property type="molecule type" value="Genomic_DNA"/>
</dbReference>
<dbReference type="RefSeq" id="WP_145893800.1">
    <property type="nucleotide sequence ID" value="NZ_VOBQ01000011.1"/>
</dbReference>
<sequence>MTVKELAHAAQQTLQTHAGCTVKRSHVHELLAAAFGFSSWAAFLSAAVLADGGVGEPPSAGLSQLNGRALHLGYASDTASRLASAMQKFIAERQLSLIRWATLDEVLASAVRPPDDEQLDDEDDWDDDERAPANGTVAVDRDRLLQSRLLLDTLEVAAQGKDAKAHHRLAALYQCKLPSSYLYEESLKGRTLTTMERRWADDYLRLELQFRRYEAHLKAAALGGIRAAALEYANAFDDWEFFRLAERLLGDVDAEAMAEAAPTSESRASWLHTAAKQGSIWALEELAQSGDAWAEERLAESGDEQWLRSAAERALAKGDSLKAWIWQYVALSHGEDLTRSTMAAYHDGGQRDGAFYDSDFGGDMHAAGDEGLKLPDLGPGDHRIAKRMARELVNRAQ</sequence>
<dbReference type="Proteomes" id="UP000318199">
    <property type="component" value="Unassembled WGS sequence"/>
</dbReference>
<evidence type="ECO:0000313" key="3">
    <source>
        <dbReference type="Proteomes" id="UP000318199"/>
    </source>
</evidence>
<organism evidence="2 3">
    <name type="scientific">Caenimonas sedimenti</name>
    <dbReference type="NCBI Taxonomy" id="2596921"/>
    <lineage>
        <taxon>Bacteria</taxon>
        <taxon>Pseudomonadati</taxon>
        <taxon>Pseudomonadota</taxon>
        <taxon>Betaproteobacteria</taxon>
        <taxon>Burkholderiales</taxon>
        <taxon>Comamonadaceae</taxon>
        <taxon>Caenimonas</taxon>
    </lineage>
</organism>
<protein>
    <submittedName>
        <fullName evidence="2">Uncharacterized protein</fullName>
    </submittedName>
</protein>
<gene>
    <name evidence="2" type="ORF">FN976_14770</name>
</gene>
<feature type="compositionally biased region" description="Acidic residues" evidence="1">
    <location>
        <begin position="116"/>
        <end position="129"/>
    </location>
</feature>
<dbReference type="AlphaFoldDB" id="A0A562ZQH9"/>